<dbReference type="RefSeq" id="XP_051447385.1">
    <property type="nucleotide sequence ID" value="XM_051586963.1"/>
</dbReference>
<gene>
    <name evidence="4" type="ORF">K450DRAFT_228682</name>
</gene>
<reference evidence="4" key="2">
    <citation type="journal article" date="2022" name="Proc. Natl. Acad. Sci. U.S.A.">
        <title>Diploid-dominant life cycles characterize the early evolution of Fungi.</title>
        <authorList>
            <person name="Amses K.R."/>
            <person name="Simmons D.R."/>
            <person name="Longcore J.E."/>
            <person name="Mondo S.J."/>
            <person name="Seto K."/>
            <person name="Jeronimo G.H."/>
            <person name="Bonds A.E."/>
            <person name="Quandt C.A."/>
            <person name="Davis W.J."/>
            <person name="Chang Y."/>
            <person name="Federici B.A."/>
            <person name="Kuo A."/>
            <person name="LaButti K."/>
            <person name="Pangilinan J."/>
            <person name="Andreopoulos W."/>
            <person name="Tritt A."/>
            <person name="Riley R."/>
            <person name="Hundley H."/>
            <person name="Johnson J."/>
            <person name="Lipzen A."/>
            <person name="Barry K."/>
            <person name="Lang B.F."/>
            <person name="Cuomo C.A."/>
            <person name="Buchler N.E."/>
            <person name="Grigoriev I.V."/>
            <person name="Spatafora J.W."/>
            <person name="Stajich J.E."/>
            <person name="James T.Y."/>
        </authorList>
    </citation>
    <scope>NUCLEOTIDE SEQUENCE</scope>
    <source>
        <strain evidence="4">AG</strain>
    </source>
</reference>
<feature type="domain" description="RlpA-like protein double-psi beta-barrel" evidence="3">
    <location>
        <begin position="92"/>
        <end position="150"/>
    </location>
</feature>
<dbReference type="Proteomes" id="UP001206595">
    <property type="component" value="Unassembled WGS sequence"/>
</dbReference>
<feature type="chain" id="PRO_5041905952" description="RlpA-like protein double-psi beta-barrel domain-containing protein" evidence="2">
    <location>
        <begin position="22"/>
        <end position="154"/>
    </location>
</feature>
<name>A0AAD5EEG5_UMBRA</name>
<dbReference type="GeneID" id="75912311"/>
<dbReference type="EMBL" id="MU620901">
    <property type="protein sequence ID" value="KAI8582381.1"/>
    <property type="molecule type" value="Genomic_DNA"/>
</dbReference>
<organism evidence="4 5">
    <name type="scientific">Umbelopsis ramanniana AG</name>
    <dbReference type="NCBI Taxonomy" id="1314678"/>
    <lineage>
        <taxon>Eukaryota</taxon>
        <taxon>Fungi</taxon>
        <taxon>Fungi incertae sedis</taxon>
        <taxon>Mucoromycota</taxon>
        <taxon>Mucoromycotina</taxon>
        <taxon>Umbelopsidomycetes</taxon>
        <taxon>Umbelopsidales</taxon>
        <taxon>Umbelopsidaceae</taxon>
        <taxon>Umbelopsis</taxon>
    </lineage>
</organism>
<dbReference type="CDD" id="cd22191">
    <property type="entry name" value="DPBB_RlpA_EXP_N-like"/>
    <property type="match status" value="1"/>
</dbReference>
<evidence type="ECO:0000313" key="5">
    <source>
        <dbReference type="Proteomes" id="UP001206595"/>
    </source>
</evidence>
<accession>A0AAD5EEG5</accession>
<feature type="signal peptide" evidence="2">
    <location>
        <begin position="1"/>
        <end position="21"/>
    </location>
</feature>
<sequence length="154" mass="16496">MARRKFMICMLVFAFIVASWATPLPKIKAKLSANVKAGKARISLSVDLFSGLATWFTPNKGGIEGGPLGACGPRQSNDDMIVALNAAQYGDMNKKSKHCGRKVLITGPTGKKATAVINDACPGCKKNSLDLTPVVFKKLGSLNTGILKIKWKFI</sequence>
<protein>
    <recommendedName>
        <fullName evidence="3">RlpA-like protein double-psi beta-barrel domain-containing protein</fullName>
    </recommendedName>
</protein>
<comment type="caution">
    <text evidence="4">The sequence shown here is derived from an EMBL/GenBank/DDBJ whole genome shotgun (WGS) entry which is preliminary data.</text>
</comment>
<dbReference type="InterPro" id="IPR009009">
    <property type="entry name" value="RlpA-like_DPBB"/>
</dbReference>
<dbReference type="SUPFAM" id="SSF50685">
    <property type="entry name" value="Barwin-like endoglucanases"/>
    <property type="match status" value="1"/>
</dbReference>
<evidence type="ECO:0000313" key="4">
    <source>
        <dbReference type="EMBL" id="KAI8582381.1"/>
    </source>
</evidence>
<evidence type="ECO:0000259" key="3">
    <source>
        <dbReference type="Pfam" id="PF03330"/>
    </source>
</evidence>
<dbReference type="AlphaFoldDB" id="A0AAD5EEG5"/>
<dbReference type="Gene3D" id="2.40.40.10">
    <property type="entry name" value="RlpA-like domain"/>
    <property type="match status" value="1"/>
</dbReference>
<dbReference type="Pfam" id="PF03330">
    <property type="entry name" value="DPBB_1"/>
    <property type="match status" value="1"/>
</dbReference>
<dbReference type="PANTHER" id="PTHR31836">
    <property type="match status" value="1"/>
</dbReference>
<evidence type="ECO:0000256" key="1">
    <source>
        <dbReference type="ARBA" id="ARBA00022729"/>
    </source>
</evidence>
<dbReference type="InterPro" id="IPR036908">
    <property type="entry name" value="RlpA-like_sf"/>
</dbReference>
<reference evidence="4" key="1">
    <citation type="submission" date="2021-06" db="EMBL/GenBank/DDBJ databases">
        <authorList>
            <consortium name="DOE Joint Genome Institute"/>
            <person name="Mondo S.J."/>
            <person name="Amses K.R."/>
            <person name="Simmons D.R."/>
            <person name="Longcore J.E."/>
            <person name="Seto K."/>
            <person name="Alves G.H."/>
            <person name="Bonds A.E."/>
            <person name="Quandt C.A."/>
            <person name="Davis W.J."/>
            <person name="Chang Y."/>
            <person name="Letcher P.M."/>
            <person name="Powell M.J."/>
            <person name="Kuo A."/>
            <person name="Labutti K."/>
            <person name="Pangilinan J."/>
            <person name="Andreopoulos W."/>
            <person name="Tritt A."/>
            <person name="Riley R."/>
            <person name="Hundley H."/>
            <person name="Johnson J."/>
            <person name="Lipzen A."/>
            <person name="Barry K."/>
            <person name="Berbee M.L."/>
            <person name="Buchler N.E."/>
            <person name="Grigoriev I.V."/>
            <person name="Spatafora J.W."/>
            <person name="Stajich J.E."/>
            <person name="James T.Y."/>
        </authorList>
    </citation>
    <scope>NUCLEOTIDE SEQUENCE</scope>
    <source>
        <strain evidence="4">AG</strain>
    </source>
</reference>
<proteinExistence type="predicted"/>
<evidence type="ECO:0000256" key="2">
    <source>
        <dbReference type="SAM" id="SignalP"/>
    </source>
</evidence>
<keyword evidence="1 2" id="KW-0732">Signal</keyword>
<dbReference type="InterPro" id="IPR051477">
    <property type="entry name" value="Expansin_CellWall"/>
</dbReference>
<dbReference type="PANTHER" id="PTHR31836:SF25">
    <property type="entry name" value="RLPA-LIKE PROTEIN DOUBLE-PSI BETA-BARREL DOMAIN-CONTAINING PROTEIN"/>
    <property type="match status" value="1"/>
</dbReference>
<keyword evidence="5" id="KW-1185">Reference proteome</keyword>